<proteinExistence type="predicted"/>
<evidence type="ECO:0000313" key="1">
    <source>
        <dbReference type="Proteomes" id="UP000050640"/>
    </source>
</evidence>
<protein>
    <submittedName>
        <fullName evidence="2">Uncharacterized protein</fullName>
    </submittedName>
</protein>
<organism evidence="1 2">
    <name type="scientific">Elaeophora elaphi</name>
    <dbReference type="NCBI Taxonomy" id="1147741"/>
    <lineage>
        <taxon>Eukaryota</taxon>
        <taxon>Metazoa</taxon>
        <taxon>Ecdysozoa</taxon>
        <taxon>Nematoda</taxon>
        <taxon>Chromadorea</taxon>
        <taxon>Rhabditida</taxon>
        <taxon>Spirurina</taxon>
        <taxon>Spiruromorpha</taxon>
        <taxon>Filarioidea</taxon>
        <taxon>Onchocercidae</taxon>
        <taxon>Elaeophora</taxon>
    </lineage>
</organism>
<dbReference type="AlphaFoldDB" id="A0A0R3RNS8"/>
<keyword evidence="1" id="KW-1185">Reference proteome</keyword>
<accession>A0A0R3RNS8</accession>
<evidence type="ECO:0000313" key="2">
    <source>
        <dbReference type="WBParaSite" id="EEL_0000313901-mRNA-1"/>
    </source>
</evidence>
<dbReference type="WBParaSite" id="EEL_0000313901-mRNA-1">
    <property type="protein sequence ID" value="EEL_0000313901-mRNA-1"/>
    <property type="gene ID" value="EEL_0000313901"/>
</dbReference>
<name>A0A0R3RNS8_9BILA</name>
<reference evidence="2" key="1">
    <citation type="submission" date="2017-02" db="UniProtKB">
        <authorList>
            <consortium name="WormBaseParasite"/>
        </authorList>
    </citation>
    <scope>IDENTIFICATION</scope>
</reference>
<dbReference type="Proteomes" id="UP000050640">
    <property type="component" value="Unplaced"/>
</dbReference>
<sequence>MEMKMNGDCARELLLLMLLVFFAMILSSSLESKKNLLGRDSPPFIPESEEASEEYCGIFKQEELSRDELDSAFRKYVSKHGVLVNITYYRKLTELLLKAILFYTLFPRENKVKRQFLRALCLSASDGTKEIFLKILGIMLDENTAVE</sequence>